<proteinExistence type="predicted"/>
<protein>
    <submittedName>
        <fullName evidence="2">Uncharacterized protein</fullName>
    </submittedName>
</protein>
<evidence type="ECO:0000256" key="1">
    <source>
        <dbReference type="SAM" id="SignalP"/>
    </source>
</evidence>
<organism evidence="2 3">
    <name type="scientific">Armillaria solidipes</name>
    <dbReference type="NCBI Taxonomy" id="1076256"/>
    <lineage>
        <taxon>Eukaryota</taxon>
        <taxon>Fungi</taxon>
        <taxon>Dikarya</taxon>
        <taxon>Basidiomycota</taxon>
        <taxon>Agaricomycotina</taxon>
        <taxon>Agaricomycetes</taxon>
        <taxon>Agaricomycetidae</taxon>
        <taxon>Agaricales</taxon>
        <taxon>Marasmiineae</taxon>
        <taxon>Physalacriaceae</taxon>
        <taxon>Armillaria</taxon>
    </lineage>
</organism>
<feature type="signal peptide" evidence="1">
    <location>
        <begin position="1"/>
        <end position="17"/>
    </location>
</feature>
<sequence length="152" mass="17310">MFAQNLLQIFFLASSLAHEIFIWADMFAYIGAQFRLRRLPAKKCNNTDSADLQAPELSQFLSSAVSFLYQYRRDMVIDPRGGKLRGIIAGAAYHEIKYGGKSHNDFSLQPNRWLMFQAHKELSSECGRVKYPTFFPTDESFFDGRVAAGPDL</sequence>
<keyword evidence="1" id="KW-0732">Signal</keyword>
<name>A0A2H3BG10_9AGAR</name>
<dbReference type="EMBL" id="KZ293470">
    <property type="protein sequence ID" value="PBK61986.1"/>
    <property type="molecule type" value="Genomic_DNA"/>
</dbReference>
<evidence type="ECO:0000313" key="3">
    <source>
        <dbReference type="Proteomes" id="UP000218334"/>
    </source>
</evidence>
<dbReference type="AlphaFoldDB" id="A0A2H3BG10"/>
<evidence type="ECO:0000313" key="2">
    <source>
        <dbReference type="EMBL" id="PBK61986.1"/>
    </source>
</evidence>
<feature type="chain" id="PRO_5013937599" evidence="1">
    <location>
        <begin position="18"/>
        <end position="152"/>
    </location>
</feature>
<accession>A0A2H3BG10</accession>
<reference evidence="3" key="1">
    <citation type="journal article" date="2017" name="Nat. Ecol. Evol.">
        <title>Genome expansion and lineage-specific genetic innovations in the forest pathogenic fungi Armillaria.</title>
        <authorList>
            <person name="Sipos G."/>
            <person name="Prasanna A.N."/>
            <person name="Walter M.C."/>
            <person name="O'Connor E."/>
            <person name="Balint B."/>
            <person name="Krizsan K."/>
            <person name="Kiss B."/>
            <person name="Hess J."/>
            <person name="Varga T."/>
            <person name="Slot J."/>
            <person name="Riley R."/>
            <person name="Boka B."/>
            <person name="Rigling D."/>
            <person name="Barry K."/>
            <person name="Lee J."/>
            <person name="Mihaltcheva S."/>
            <person name="LaButti K."/>
            <person name="Lipzen A."/>
            <person name="Waldron R."/>
            <person name="Moloney N.M."/>
            <person name="Sperisen C."/>
            <person name="Kredics L."/>
            <person name="Vagvoelgyi C."/>
            <person name="Patrignani A."/>
            <person name="Fitzpatrick D."/>
            <person name="Nagy I."/>
            <person name="Doyle S."/>
            <person name="Anderson J.B."/>
            <person name="Grigoriev I.V."/>
            <person name="Gueldener U."/>
            <person name="Muensterkoetter M."/>
            <person name="Nagy L.G."/>
        </authorList>
    </citation>
    <scope>NUCLEOTIDE SEQUENCE [LARGE SCALE GENOMIC DNA]</scope>
    <source>
        <strain evidence="3">28-4</strain>
    </source>
</reference>
<gene>
    <name evidence="2" type="ORF">ARMSODRAFT_1008406</name>
</gene>
<dbReference type="Proteomes" id="UP000218334">
    <property type="component" value="Unassembled WGS sequence"/>
</dbReference>
<keyword evidence="3" id="KW-1185">Reference proteome</keyword>